<dbReference type="PROSITE" id="PS00636">
    <property type="entry name" value="DNAJ_1"/>
    <property type="match status" value="1"/>
</dbReference>
<dbReference type="PROSITE" id="PS50076">
    <property type="entry name" value="DNAJ_2"/>
    <property type="match status" value="1"/>
</dbReference>
<organism evidence="3 4">
    <name type="scientific">Leishmania braziliensis MHOM/BR/75/M2904</name>
    <dbReference type="NCBI Taxonomy" id="420245"/>
    <lineage>
        <taxon>Eukaryota</taxon>
        <taxon>Discoba</taxon>
        <taxon>Euglenozoa</taxon>
        <taxon>Kinetoplastea</taxon>
        <taxon>Metakinetoplastina</taxon>
        <taxon>Trypanosomatida</taxon>
        <taxon>Trypanosomatidae</taxon>
        <taxon>Leishmaniinae</taxon>
        <taxon>Leishmania</taxon>
        <taxon>Leishmania braziliensis species complex</taxon>
    </lineage>
</organism>
<evidence type="ECO:0000259" key="2">
    <source>
        <dbReference type="PROSITE" id="PS50076"/>
    </source>
</evidence>
<protein>
    <submittedName>
        <fullName evidence="3">DNAJ_protein-like_protein</fullName>
    </submittedName>
</protein>
<dbReference type="Gene3D" id="1.10.287.110">
    <property type="entry name" value="DnaJ domain"/>
    <property type="match status" value="1"/>
</dbReference>
<dbReference type="CDD" id="cd06257">
    <property type="entry name" value="DnaJ"/>
    <property type="match status" value="1"/>
</dbReference>
<name>A0A3P3ZHZ8_LEIBR</name>
<dbReference type="InterPro" id="IPR001623">
    <property type="entry name" value="DnaJ_domain"/>
</dbReference>
<dbReference type="AlphaFoldDB" id="A0A3P3ZHZ8"/>
<gene>
    <name evidence="3" type="ORF">LBRM2904_35.0630</name>
</gene>
<dbReference type="SMART" id="SM00271">
    <property type="entry name" value="DnaJ"/>
    <property type="match status" value="1"/>
</dbReference>
<reference evidence="3 4" key="1">
    <citation type="submission" date="2018-09" db="EMBL/GenBank/DDBJ databases">
        <authorList>
            <person name="Peiro R."/>
            <person name="Begona"/>
            <person name="Cbmso G."/>
            <person name="Lopez M."/>
            <person name="Gonzalez S."/>
        </authorList>
    </citation>
    <scope>NUCLEOTIDE SEQUENCE [LARGE SCALE GENOMIC DNA]</scope>
</reference>
<feature type="domain" description="J" evidence="2">
    <location>
        <begin position="212"/>
        <end position="279"/>
    </location>
</feature>
<dbReference type="InterPro" id="IPR050817">
    <property type="entry name" value="DjlA_DnaK_co-chaperone"/>
</dbReference>
<dbReference type="SUPFAM" id="SSF46565">
    <property type="entry name" value="Chaperone J-domain"/>
    <property type="match status" value="1"/>
</dbReference>
<proteinExistence type="predicted"/>
<feature type="compositionally biased region" description="Acidic residues" evidence="1">
    <location>
        <begin position="1"/>
        <end position="10"/>
    </location>
</feature>
<dbReference type="EMBL" id="LS997634">
    <property type="protein sequence ID" value="SYZ69883.1"/>
    <property type="molecule type" value="Genomic_DNA"/>
</dbReference>
<feature type="region of interest" description="Disordered" evidence="1">
    <location>
        <begin position="1"/>
        <end position="40"/>
    </location>
</feature>
<sequence length="301" mass="32394">MGLSDIDEDEPVTHPPRPPTLNAQSSLQRPGMITGSTADAHMMTSNYNSTSSDTFAVDDLFGSISANTSASPSGTSASPLHFSSFAPATPKVTSSATTDTVSSVLNDLFAAPTIASPGQSENYGKPGAMQAMIYVDRSSGSAEDGVTNLFDLSKPVKKDKYNNAESLLEAFERQGKKSVSGDRYADEGETLANLTRNKDDNKVRARLLALMNYYDVLGVAPTASEEEIKHSYKKKALELHPDRVGRNQTPEEAELFKVITKANEVLSDAEQRRLYDTSLADVAGQSATTASAADWWNHMQS</sequence>
<dbReference type="InterPro" id="IPR036869">
    <property type="entry name" value="J_dom_sf"/>
</dbReference>
<evidence type="ECO:0000256" key="1">
    <source>
        <dbReference type="SAM" id="MobiDB-lite"/>
    </source>
</evidence>
<evidence type="ECO:0000313" key="3">
    <source>
        <dbReference type="EMBL" id="SYZ69883.1"/>
    </source>
</evidence>
<dbReference type="Proteomes" id="UP000319462">
    <property type="component" value="Chromosome 35"/>
</dbReference>
<dbReference type="Pfam" id="PF00226">
    <property type="entry name" value="DnaJ"/>
    <property type="match status" value="1"/>
</dbReference>
<evidence type="ECO:0000313" key="4">
    <source>
        <dbReference type="Proteomes" id="UP000319462"/>
    </source>
</evidence>
<accession>A0A3P3ZHZ8</accession>
<dbReference type="PANTHER" id="PTHR24074">
    <property type="entry name" value="CO-CHAPERONE PROTEIN DJLA"/>
    <property type="match status" value="1"/>
</dbReference>
<dbReference type="PRINTS" id="PR00625">
    <property type="entry name" value="JDOMAIN"/>
</dbReference>
<dbReference type="InterPro" id="IPR018253">
    <property type="entry name" value="DnaJ_domain_CS"/>
</dbReference>